<accession>A0ACD3A581</accession>
<gene>
    <name evidence="1" type="ORF">BDN72DRAFT_747657</name>
</gene>
<keyword evidence="2" id="KW-1185">Reference proteome</keyword>
<organism evidence="1 2">
    <name type="scientific">Pluteus cervinus</name>
    <dbReference type="NCBI Taxonomy" id="181527"/>
    <lineage>
        <taxon>Eukaryota</taxon>
        <taxon>Fungi</taxon>
        <taxon>Dikarya</taxon>
        <taxon>Basidiomycota</taxon>
        <taxon>Agaricomycotina</taxon>
        <taxon>Agaricomycetes</taxon>
        <taxon>Agaricomycetidae</taxon>
        <taxon>Agaricales</taxon>
        <taxon>Pluteineae</taxon>
        <taxon>Pluteaceae</taxon>
        <taxon>Pluteus</taxon>
    </lineage>
</organism>
<dbReference type="Proteomes" id="UP000308600">
    <property type="component" value="Unassembled WGS sequence"/>
</dbReference>
<evidence type="ECO:0000313" key="1">
    <source>
        <dbReference type="EMBL" id="TFK60575.1"/>
    </source>
</evidence>
<evidence type="ECO:0000313" key="2">
    <source>
        <dbReference type="Proteomes" id="UP000308600"/>
    </source>
</evidence>
<sequence length="369" mass="41674">VRSFIKCVLGVGSEEDGLFGKVSGYYGCVEAQGRGTLHCHMLVWLEDSLNPTEIQQLIQEGSDPAFGERLISFLDDAITNHLPEDLREKDGESFEYPLLEEDNVEGKKDFCDLISQCQLHYHSPTCYKYHKGSGPKECRFGLGEGRELRENTSFDLESGEIFLRQLHSRINNFNTVVMQCLRNNMDIKYVGSGPTAKAVIYYITDYITKSPLNAQIAFTAIQAALKSLEAVAAERREEFDERNAWGKKLLQKCAFALIAKQELSAQQVASLLMDYGESYTSHSFKQMFWTKSAAVLKRHLEGVDPNLGIVNNSGPNSDEQDDRVNANHVVVSVEHGEFVQFVQQGVDYEHRPTALSNMCLWDYVRCTEK</sequence>
<protein>
    <submittedName>
        <fullName evidence="1">Uncharacterized protein</fullName>
    </submittedName>
</protein>
<feature type="non-terminal residue" evidence="1">
    <location>
        <position position="369"/>
    </location>
</feature>
<reference evidence="1 2" key="1">
    <citation type="journal article" date="2019" name="Nat. Ecol. Evol.">
        <title>Megaphylogeny resolves global patterns of mushroom evolution.</title>
        <authorList>
            <person name="Varga T."/>
            <person name="Krizsan K."/>
            <person name="Foldi C."/>
            <person name="Dima B."/>
            <person name="Sanchez-Garcia M."/>
            <person name="Sanchez-Ramirez S."/>
            <person name="Szollosi G.J."/>
            <person name="Szarkandi J.G."/>
            <person name="Papp V."/>
            <person name="Albert L."/>
            <person name="Andreopoulos W."/>
            <person name="Angelini C."/>
            <person name="Antonin V."/>
            <person name="Barry K.W."/>
            <person name="Bougher N.L."/>
            <person name="Buchanan P."/>
            <person name="Buyck B."/>
            <person name="Bense V."/>
            <person name="Catcheside P."/>
            <person name="Chovatia M."/>
            <person name="Cooper J."/>
            <person name="Damon W."/>
            <person name="Desjardin D."/>
            <person name="Finy P."/>
            <person name="Geml J."/>
            <person name="Haridas S."/>
            <person name="Hughes K."/>
            <person name="Justo A."/>
            <person name="Karasinski D."/>
            <person name="Kautmanova I."/>
            <person name="Kiss B."/>
            <person name="Kocsube S."/>
            <person name="Kotiranta H."/>
            <person name="LaButti K.M."/>
            <person name="Lechner B.E."/>
            <person name="Liimatainen K."/>
            <person name="Lipzen A."/>
            <person name="Lukacs Z."/>
            <person name="Mihaltcheva S."/>
            <person name="Morgado L.N."/>
            <person name="Niskanen T."/>
            <person name="Noordeloos M.E."/>
            <person name="Ohm R.A."/>
            <person name="Ortiz-Santana B."/>
            <person name="Ovrebo C."/>
            <person name="Racz N."/>
            <person name="Riley R."/>
            <person name="Savchenko A."/>
            <person name="Shiryaev A."/>
            <person name="Soop K."/>
            <person name="Spirin V."/>
            <person name="Szebenyi C."/>
            <person name="Tomsovsky M."/>
            <person name="Tulloss R.E."/>
            <person name="Uehling J."/>
            <person name="Grigoriev I.V."/>
            <person name="Vagvolgyi C."/>
            <person name="Papp T."/>
            <person name="Martin F.M."/>
            <person name="Miettinen O."/>
            <person name="Hibbett D.S."/>
            <person name="Nagy L.G."/>
        </authorList>
    </citation>
    <scope>NUCLEOTIDE SEQUENCE [LARGE SCALE GENOMIC DNA]</scope>
    <source>
        <strain evidence="1 2">NL-1719</strain>
    </source>
</reference>
<feature type="non-terminal residue" evidence="1">
    <location>
        <position position="1"/>
    </location>
</feature>
<proteinExistence type="predicted"/>
<name>A0ACD3A581_9AGAR</name>
<dbReference type="EMBL" id="ML208757">
    <property type="protein sequence ID" value="TFK60575.1"/>
    <property type="molecule type" value="Genomic_DNA"/>
</dbReference>